<dbReference type="SUPFAM" id="SSF74653">
    <property type="entry name" value="TolA/TonB C-terminal domain"/>
    <property type="match status" value="1"/>
</dbReference>
<feature type="domain" description="TonB C-terminal" evidence="1">
    <location>
        <begin position="277"/>
        <end position="336"/>
    </location>
</feature>
<dbReference type="Gene3D" id="3.30.1150.10">
    <property type="match status" value="1"/>
</dbReference>
<name>A0ABU7W4C5_9FLAO</name>
<evidence type="ECO:0000313" key="3">
    <source>
        <dbReference type="Proteomes" id="UP001356704"/>
    </source>
</evidence>
<sequence>MSTHYSISIPKPCHEDWSKMTPNEKGRFCKSCTKTVVDFTKMSPDAIQDYLHNNKDQRICGHIKQSQLDSINLRIPEAVIHQNQSFHRLFLLALLISMGMTLFSCEDENGQKKKIESVEVVETKAKVKDSIIDEPQKELIKKDDSIAIQSPKKIQTAPEPDFLGLVIVETGEVAIDSISSNGLDSLNVKKPKECALPTKNDSIIEPIIMGKMELDTDTDNSIIGFVSIEQPPEFLDTPKQLTIKEKKTYFSDRIQEIVKENFKAPQSFLDLHGKQRIFTQFTINETGEVENIKVRAPHPLFEAEAKRVINLLPKFKPGKQRGKAISVVYNLPIIFVIED</sequence>
<evidence type="ECO:0000313" key="2">
    <source>
        <dbReference type="EMBL" id="MEF3077979.1"/>
    </source>
</evidence>
<dbReference type="InterPro" id="IPR037682">
    <property type="entry name" value="TonB_C"/>
</dbReference>
<gene>
    <name evidence="2" type="ORF">V1468_03090</name>
</gene>
<protein>
    <submittedName>
        <fullName evidence="2">Energy transducer TonB</fullName>
    </submittedName>
</protein>
<dbReference type="Proteomes" id="UP001356704">
    <property type="component" value="Unassembled WGS sequence"/>
</dbReference>
<keyword evidence="3" id="KW-1185">Reference proteome</keyword>
<proteinExistence type="predicted"/>
<accession>A0ABU7W4C5</accession>
<dbReference type="InterPro" id="IPR051045">
    <property type="entry name" value="TonB-dependent_transducer"/>
</dbReference>
<reference evidence="2 3" key="1">
    <citation type="submission" date="2024-02" db="EMBL/GenBank/DDBJ databases">
        <title>Winogradskyella poriferorum JCM 12885.</title>
        <authorList>
            <person name="Zhang D.-F."/>
            <person name="Fu Z.-Y."/>
        </authorList>
    </citation>
    <scope>NUCLEOTIDE SEQUENCE [LARGE SCALE GENOMIC DNA]</scope>
    <source>
        <strain evidence="2 3">JCM 12885</strain>
    </source>
</reference>
<dbReference type="RefSeq" id="WP_331808787.1">
    <property type="nucleotide sequence ID" value="NZ_JAZHOU010000001.1"/>
</dbReference>
<evidence type="ECO:0000259" key="1">
    <source>
        <dbReference type="Pfam" id="PF03544"/>
    </source>
</evidence>
<comment type="caution">
    <text evidence="2">The sequence shown here is derived from an EMBL/GenBank/DDBJ whole genome shotgun (WGS) entry which is preliminary data.</text>
</comment>
<dbReference type="EMBL" id="JAZHOU010000001">
    <property type="protein sequence ID" value="MEF3077979.1"/>
    <property type="molecule type" value="Genomic_DNA"/>
</dbReference>
<dbReference type="Pfam" id="PF03544">
    <property type="entry name" value="TonB_C"/>
    <property type="match status" value="1"/>
</dbReference>
<organism evidence="2 3">
    <name type="scientific">Winogradskyella poriferorum</name>
    <dbReference type="NCBI Taxonomy" id="307627"/>
    <lineage>
        <taxon>Bacteria</taxon>
        <taxon>Pseudomonadati</taxon>
        <taxon>Bacteroidota</taxon>
        <taxon>Flavobacteriia</taxon>
        <taxon>Flavobacteriales</taxon>
        <taxon>Flavobacteriaceae</taxon>
        <taxon>Winogradskyella</taxon>
    </lineage>
</organism>
<dbReference type="PANTHER" id="PTHR33446:SF2">
    <property type="entry name" value="PROTEIN TONB"/>
    <property type="match status" value="1"/>
</dbReference>
<dbReference type="PANTHER" id="PTHR33446">
    <property type="entry name" value="PROTEIN TONB-RELATED"/>
    <property type="match status" value="1"/>
</dbReference>